<evidence type="ECO:0008006" key="4">
    <source>
        <dbReference type="Google" id="ProtNLM"/>
    </source>
</evidence>
<keyword evidence="3" id="KW-1185">Reference proteome</keyword>
<dbReference type="InterPro" id="IPR029058">
    <property type="entry name" value="AB_hydrolase_fold"/>
</dbReference>
<name>A0A1E4TDW2_9ASCO</name>
<dbReference type="InterPro" id="IPR019436">
    <property type="entry name" value="Say1-like"/>
</dbReference>
<dbReference type="OrthoDB" id="2152029at2759"/>
<dbReference type="PANTHER" id="PTHR48081:SF31">
    <property type="entry name" value="STERYL ACETYL HYDROLASE MUG81-RELATED"/>
    <property type="match status" value="1"/>
</dbReference>
<dbReference type="InterPro" id="IPR050300">
    <property type="entry name" value="GDXG_lipolytic_enzyme"/>
</dbReference>
<dbReference type="Gene3D" id="3.40.50.1820">
    <property type="entry name" value="alpha/beta hydrolase"/>
    <property type="match status" value="1"/>
</dbReference>
<sequence>MSLFSTIKLGLGLLYMPISLKIKEYRGQYADFDPRVRKALLQFDYLLQTFAFDQLILLLKNPSAEAILDGLKEKAKGFNGYNTALPIPGVKARWIYEAPDRKAGDIVLVCLHGGGFALGYMQGHAEVMIALHKALDNPRVSMLTLDYTTSNFRQYPAQLVETVQLYNWLLAEGHNVIFMGDSAGGNLAIELVAHIKNGAPDVPAVTDSKIPSGLILLSPWTFLGYEDKGSFKQCSVNDYLSGSALAEWASMYVNSDDELRLSPWVSPVNAPADFFEGCIPDNTIVLYGDNESLKDQVLDFVKLANIPSSKVFGEPGAVHDMLLFQAMTLPYEEVRKTFSFKKILEYLQATA</sequence>
<dbReference type="AlphaFoldDB" id="A0A1E4TDW2"/>
<dbReference type="SUPFAM" id="SSF53474">
    <property type="entry name" value="alpha/beta-Hydrolases"/>
    <property type="match status" value="1"/>
</dbReference>
<dbReference type="GO" id="GO:0016787">
    <property type="term" value="F:hydrolase activity"/>
    <property type="evidence" value="ECO:0007669"/>
    <property type="project" value="UniProtKB-KW"/>
</dbReference>
<dbReference type="Proteomes" id="UP000095023">
    <property type="component" value="Unassembled WGS sequence"/>
</dbReference>
<protein>
    <recommendedName>
        <fullName evidence="4">Alpha/beta hydrolase fold-3 domain-containing protein</fullName>
    </recommendedName>
</protein>
<keyword evidence="1" id="KW-0378">Hydrolase</keyword>
<reference evidence="3" key="1">
    <citation type="submission" date="2016-02" db="EMBL/GenBank/DDBJ databases">
        <title>Comparative genomics of biotechnologically important yeasts.</title>
        <authorList>
            <consortium name="DOE Joint Genome Institute"/>
            <person name="Riley R."/>
            <person name="Haridas S."/>
            <person name="Wolfe K.H."/>
            <person name="Lopes M.R."/>
            <person name="Hittinger C.T."/>
            <person name="Goker M."/>
            <person name="Salamov A."/>
            <person name="Wisecaver J."/>
            <person name="Long T.M."/>
            <person name="Aerts A.L."/>
            <person name="Barry K."/>
            <person name="Choi C."/>
            <person name="Clum A."/>
            <person name="Coughlan A.Y."/>
            <person name="Deshpande S."/>
            <person name="Douglass A.P."/>
            <person name="Hanson S.J."/>
            <person name="Klenk H.-P."/>
            <person name="Labutti K."/>
            <person name="Lapidus A."/>
            <person name="Lindquist E."/>
            <person name="Lipzen A."/>
            <person name="Meier-Kolthoff J.P."/>
            <person name="Ohm R.A."/>
            <person name="Otillar R.P."/>
            <person name="Pangilinan J."/>
            <person name="Peng Y."/>
            <person name="Rokas A."/>
            <person name="Rosa C.A."/>
            <person name="Scheuner C."/>
            <person name="Sibirny A.A."/>
            <person name="Slot J.C."/>
            <person name="Stielow J.B."/>
            <person name="Sun H."/>
            <person name="Kurtzman C.P."/>
            <person name="Blackwell M."/>
            <person name="Jeffries T.W."/>
            <person name="Grigoriev I.V."/>
        </authorList>
    </citation>
    <scope>NUCLEOTIDE SEQUENCE [LARGE SCALE GENOMIC DNA]</scope>
    <source>
        <strain evidence="3">NRRL Y-17796</strain>
    </source>
</reference>
<evidence type="ECO:0000256" key="1">
    <source>
        <dbReference type="ARBA" id="ARBA00022801"/>
    </source>
</evidence>
<accession>A0A1E4TDW2</accession>
<dbReference type="PANTHER" id="PTHR48081">
    <property type="entry name" value="AB HYDROLASE SUPERFAMILY PROTEIN C4A8.06C"/>
    <property type="match status" value="1"/>
</dbReference>
<dbReference type="Pfam" id="PF10340">
    <property type="entry name" value="Say1_Mug180"/>
    <property type="match status" value="1"/>
</dbReference>
<proteinExistence type="predicted"/>
<evidence type="ECO:0000313" key="2">
    <source>
        <dbReference type="EMBL" id="ODV89941.1"/>
    </source>
</evidence>
<dbReference type="EMBL" id="KV453842">
    <property type="protein sequence ID" value="ODV89941.1"/>
    <property type="molecule type" value="Genomic_DNA"/>
</dbReference>
<gene>
    <name evidence="2" type="ORF">CANCADRAFT_1672</name>
</gene>
<evidence type="ECO:0000313" key="3">
    <source>
        <dbReference type="Proteomes" id="UP000095023"/>
    </source>
</evidence>
<organism evidence="2 3">
    <name type="scientific">Tortispora caseinolytica NRRL Y-17796</name>
    <dbReference type="NCBI Taxonomy" id="767744"/>
    <lineage>
        <taxon>Eukaryota</taxon>
        <taxon>Fungi</taxon>
        <taxon>Dikarya</taxon>
        <taxon>Ascomycota</taxon>
        <taxon>Saccharomycotina</taxon>
        <taxon>Trigonopsidomycetes</taxon>
        <taxon>Trigonopsidales</taxon>
        <taxon>Trigonopsidaceae</taxon>
        <taxon>Tortispora</taxon>
    </lineage>
</organism>